<dbReference type="EMBL" id="JAMQPM010000007">
    <property type="protein sequence ID" value="MCW7527628.1"/>
    <property type="molecule type" value="Genomic_DNA"/>
</dbReference>
<evidence type="ECO:0000313" key="1">
    <source>
        <dbReference type="EMBL" id="MCW7527628.1"/>
    </source>
</evidence>
<dbReference type="Proteomes" id="UP001208912">
    <property type="component" value="Unassembled WGS sequence"/>
</dbReference>
<dbReference type="RefSeq" id="WP_265352730.1">
    <property type="nucleotide sequence ID" value="NZ_JAMQPL010000007.1"/>
</dbReference>
<evidence type="ECO:0000313" key="2">
    <source>
        <dbReference type="EMBL" id="MCW7531482.1"/>
    </source>
</evidence>
<organism evidence="2 3">
    <name type="scientific">Leptospira soteropolitanensis</name>
    <dbReference type="NCBI Taxonomy" id="2950025"/>
    <lineage>
        <taxon>Bacteria</taxon>
        <taxon>Pseudomonadati</taxon>
        <taxon>Spirochaetota</taxon>
        <taxon>Spirochaetia</taxon>
        <taxon>Leptospirales</taxon>
        <taxon>Leptospiraceae</taxon>
        <taxon>Leptospira</taxon>
    </lineage>
</organism>
<dbReference type="EMBL" id="JAMQPL010000007">
    <property type="protein sequence ID" value="MCW7531482.1"/>
    <property type="molecule type" value="Genomic_DNA"/>
</dbReference>
<comment type="caution">
    <text evidence="2">The sequence shown here is derived from an EMBL/GenBank/DDBJ whole genome shotgun (WGS) entry which is preliminary data.</text>
</comment>
<evidence type="ECO:0008006" key="5">
    <source>
        <dbReference type="Google" id="ProtNLM"/>
    </source>
</evidence>
<name>A0AAW5VRH8_9LEPT</name>
<proteinExistence type="predicted"/>
<dbReference type="AlphaFoldDB" id="A0AAW5VRH8"/>
<evidence type="ECO:0000313" key="3">
    <source>
        <dbReference type="Proteomes" id="UP001208540"/>
    </source>
</evidence>
<keyword evidence="4" id="KW-1185">Reference proteome</keyword>
<gene>
    <name evidence="1" type="ORF">ND861_14820</name>
    <name evidence="2" type="ORF">ND862_14770</name>
</gene>
<accession>A0AAW5VRH8</accession>
<sequence length="195" mass="22785">MKRFIILFFGFILIFSCSEKGKPMTKAKKPIAQEIIPDKELGEGVYYRDFLNAIKIQDCKAILSVLDDTVYFSVGEKTDGIFKRKDGFLEEKSRFSICDLFFDTITLQKKIAILFNTNEIEPSFLSPRDWVEKSMKIRFIAMKATSDGDEVNIAFFGGRYFYPEDQYRNSRDLDFLFRCPDGYLNKCYLYSYTAH</sequence>
<dbReference type="PROSITE" id="PS51257">
    <property type="entry name" value="PROKAR_LIPOPROTEIN"/>
    <property type="match status" value="1"/>
</dbReference>
<evidence type="ECO:0000313" key="4">
    <source>
        <dbReference type="Proteomes" id="UP001208912"/>
    </source>
</evidence>
<dbReference type="Proteomes" id="UP001208540">
    <property type="component" value="Unassembled WGS sequence"/>
</dbReference>
<protein>
    <recommendedName>
        <fullName evidence="5">Lipoprotein</fullName>
    </recommendedName>
</protein>
<reference evidence="2 4" key="1">
    <citation type="submission" date="2022-06" db="EMBL/GenBank/DDBJ databases">
        <title>Leptospira isolates from biofilms formed at urban environments.</title>
        <authorList>
            <person name="Ribeiro P.S."/>
            <person name="Sousa T."/>
            <person name="Carvalho N."/>
            <person name="Aburjaile F."/>
            <person name="Neves F."/>
            <person name="Oliveira D."/>
            <person name="Blanco L."/>
            <person name="Lima J."/>
            <person name="Costa F."/>
            <person name="Brenig B."/>
            <person name="Soares S."/>
            <person name="Ramos R."/>
            <person name="Goes-Neto A."/>
            <person name="Matiuzzi M."/>
            <person name="Azevedo V."/>
            <person name="Ristow P."/>
        </authorList>
    </citation>
    <scope>NUCLEOTIDE SEQUENCE</scope>
    <source>
        <strain evidence="1 4">VSF19</strain>
        <strain evidence="2">VSF20</strain>
    </source>
</reference>